<keyword evidence="5" id="KW-0812">Transmembrane</keyword>
<comment type="caution">
    <text evidence="18">The sequence shown here is derived from an EMBL/GenBank/DDBJ whole genome shotgun (WGS) entry which is preliminary data.</text>
</comment>
<keyword evidence="7 15" id="KW-0547">Nucleotide-binding</keyword>
<feature type="compositionally biased region" description="Low complexity" evidence="16">
    <location>
        <begin position="39"/>
        <end position="49"/>
    </location>
</feature>
<dbReference type="InterPro" id="IPR008271">
    <property type="entry name" value="Ser/Thr_kinase_AS"/>
</dbReference>
<evidence type="ECO:0000256" key="14">
    <source>
        <dbReference type="ARBA" id="ARBA00047951"/>
    </source>
</evidence>
<dbReference type="PROSITE" id="PS50011">
    <property type="entry name" value="PROTEIN_KINASE_DOM"/>
    <property type="match status" value="2"/>
</dbReference>
<dbReference type="Gene3D" id="1.10.510.10">
    <property type="entry name" value="Transferase(Phosphotransferase) domain 1"/>
    <property type="match status" value="2"/>
</dbReference>
<dbReference type="FunFam" id="1.10.510.10:FF:000468">
    <property type="entry name" value="PTI1-like tyrosine-protein kinase 3"/>
    <property type="match status" value="1"/>
</dbReference>
<dbReference type="InterPro" id="IPR011009">
    <property type="entry name" value="Kinase-like_dom_sf"/>
</dbReference>
<feature type="region of interest" description="Disordered" evidence="16">
    <location>
        <begin position="27"/>
        <end position="79"/>
    </location>
</feature>
<dbReference type="GO" id="GO:0051707">
    <property type="term" value="P:response to other organism"/>
    <property type="evidence" value="ECO:0007669"/>
    <property type="project" value="UniProtKB-ARBA"/>
</dbReference>
<dbReference type="SMART" id="SM00220">
    <property type="entry name" value="S_TKc"/>
    <property type="match status" value="2"/>
</dbReference>
<keyword evidence="12" id="KW-1015">Disulfide bond</keyword>
<evidence type="ECO:0000256" key="5">
    <source>
        <dbReference type="ARBA" id="ARBA00022692"/>
    </source>
</evidence>
<keyword evidence="10" id="KW-1133">Transmembrane helix</keyword>
<dbReference type="PROSITE" id="PS00107">
    <property type="entry name" value="PROTEIN_KINASE_ATP"/>
    <property type="match status" value="2"/>
</dbReference>
<dbReference type="Pfam" id="PF00069">
    <property type="entry name" value="Pkinase"/>
    <property type="match status" value="1"/>
</dbReference>
<dbReference type="AlphaFoldDB" id="A0AAD8JYJ0"/>
<evidence type="ECO:0000256" key="4">
    <source>
        <dbReference type="ARBA" id="ARBA00022679"/>
    </source>
</evidence>
<evidence type="ECO:0000259" key="17">
    <source>
        <dbReference type="PROSITE" id="PS50011"/>
    </source>
</evidence>
<dbReference type="SUPFAM" id="SSF56112">
    <property type="entry name" value="Protein kinase-like (PK-like)"/>
    <property type="match status" value="2"/>
</dbReference>
<evidence type="ECO:0000256" key="15">
    <source>
        <dbReference type="PROSITE-ProRule" id="PRU10141"/>
    </source>
</evidence>
<dbReference type="FunFam" id="3.30.200.20:FF:000039">
    <property type="entry name" value="receptor-like protein kinase FERONIA"/>
    <property type="match status" value="1"/>
</dbReference>
<keyword evidence="6" id="KW-0732">Signal</keyword>
<dbReference type="PANTHER" id="PTHR27005:SF492">
    <property type="entry name" value="LOW QUALITY PROTEIN: WALL-ASSOCIATED RECEPTOR KINASE-LIKE 1"/>
    <property type="match status" value="1"/>
</dbReference>
<dbReference type="GO" id="GO:0007166">
    <property type="term" value="P:cell surface receptor signaling pathway"/>
    <property type="evidence" value="ECO:0007669"/>
    <property type="project" value="InterPro"/>
</dbReference>
<comment type="catalytic activity">
    <reaction evidence="13">
        <text>L-seryl-[protein] + ATP = O-phospho-L-seryl-[protein] + ADP + H(+)</text>
        <dbReference type="Rhea" id="RHEA:17989"/>
        <dbReference type="Rhea" id="RHEA-COMP:9863"/>
        <dbReference type="Rhea" id="RHEA-COMP:11604"/>
        <dbReference type="ChEBI" id="CHEBI:15378"/>
        <dbReference type="ChEBI" id="CHEBI:29999"/>
        <dbReference type="ChEBI" id="CHEBI:30616"/>
        <dbReference type="ChEBI" id="CHEBI:83421"/>
        <dbReference type="ChEBI" id="CHEBI:456216"/>
    </reaction>
</comment>
<dbReference type="CDD" id="cd14066">
    <property type="entry name" value="STKc_IRAK"/>
    <property type="match status" value="1"/>
</dbReference>
<dbReference type="GO" id="GO:0005886">
    <property type="term" value="C:plasma membrane"/>
    <property type="evidence" value="ECO:0007669"/>
    <property type="project" value="UniProtKB-SubCell"/>
</dbReference>
<keyword evidence="2" id="KW-1003">Cell membrane</keyword>
<dbReference type="PROSITE" id="PS00108">
    <property type="entry name" value="PROTEIN_KINASE_ST"/>
    <property type="match status" value="2"/>
</dbReference>
<evidence type="ECO:0000256" key="9">
    <source>
        <dbReference type="ARBA" id="ARBA00022840"/>
    </source>
</evidence>
<organism evidence="18 19">
    <name type="scientific">Tagetes erecta</name>
    <name type="common">African marigold</name>
    <dbReference type="NCBI Taxonomy" id="13708"/>
    <lineage>
        <taxon>Eukaryota</taxon>
        <taxon>Viridiplantae</taxon>
        <taxon>Streptophyta</taxon>
        <taxon>Embryophyta</taxon>
        <taxon>Tracheophyta</taxon>
        <taxon>Spermatophyta</taxon>
        <taxon>Magnoliopsida</taxon>
        <taxon>eudicotyledons</taxon>
        <taxon>Gunneridae</taxon>
        <taxon>Pentapetalae</taxon>
        <taxon>asterids</taxon>
        <taxon>campanulids</taxon>
        <taxon>Asterales</taxon>
        <taxon>Asteraceae</taxon>
        <taxon>Asteroideae</taxon>
        <taxon>Heliantheae alliance</taxon>
        <taxon>Tageteae</taxon>
        <taxon>Tagetes</taxon>
    </lineage>
</organism>
<dbReference type="PANTHER" id="PTHR27005">
    <property type="entry name" value="WALL-ASSOCIATED RECEPTOR KINASE-LIKE 21"/>
    <property type="match status" value="1"/>
</dbReference>
<feature type="binding site" evidence="15">
    <location>
        <position position="527"/>
    </location>
    <ligand>
        <name>ATP</name>
        <dbReference type="ChEBI" id="CHEBI:30616"/>
    </ligand>
</feature>
<keyword evidence="3" id="KW-0723">Serine/threonine-protein kinase</keyword>
<evidence type="ECO:0000256" key="13">
    <source>
        <dbReference type="ARBA" id="ARBA00047558"/>
    </source>
</evidence>
<dbReference type="GO" id="GO:0004674">
    <property type="term" value="F:protein serine/threonine kinase activity"/>
    <property type="evidence" value="ECO:0007669"/>
    <property type="project" value="UniProtKB-KW"/>
</dbReference>
<feature type="domain" description="Protein kinase" evidence="17">
    <location>
        <begin position="105"/>
        <end position="390"/>
    </location>
</feature>
<keyword evidence="4" id="KW-0808">Transferase</keyword>
<accession>A0AAD8JYJ0</accession>
<dbReference type="InterPro" id="IPR001245">
    <property type="entry name" value="Ser-Thr/Tyr_kinase_cat_dom"/>
</dbReference>
<sequence length="841" mass="94672">MITSPPLPSPLPSNVAGTITNQHRCKCHQSASPQPPTVATATAATATAAHQDRHNHQPTPPPSPETSPTCRTGHDSETSTSSSVQWSLLCRHFELEEIRSATKDFDESLVIGHGSSAKVYRGNIKNGPVFVVVAIKRLDCLSNNGSELWAEVEMLSKLRHCHLVSLIGYCNHEREKILVYEYMPQGTLADHLHRPDTTLSWCQRLKICIGAGRGLDYLHTGTGIEFGIIHRDFKSSNILLDEGGEAKVSDFGLAKICPKNKPSTYVSTLIRGTFGYFDPNYFATGKVSRKSDVYAFGVVLLEVLCRKRAVEDNLDLGMATWAQDSIKEGRLKDIVDNHIRGEISMKCLKQYAQIVEKCLDSHPKKRPTMAEVVFSLEKVLTIQESANSFLQTAGKTMFGRMIDKFSFVENDQNSGKEFQSFMPKKTTNFDSFMITKPHKGMNFRSLVPKKLHKGMNFGSLKSKKRKQKVTLFLEEKLKNTCVSITIFRAKELERATMNYSQDMIIGRGGYGVVYKGILPDQRVAAIKRSKISGQGQLEQFVNEVENHAQINHKNVVQIWGCCLETDVPLLVYEFVPNRDLYYHIHQTKSTNRLSWNSRLRIAQESASALAYVHTGLKLPIIHRDVKSSNILLDENYSAKVADFGASRFLPLDDGPVVTRVQGTIGYMDPEFIYTCQVTDKSDVYSFGVVLAELLTGSKPVSMERVGKDRHIAAYLVNAMRENRLYEIVDCQVLDEMNDKQLEATCHLASRCLHKKGEDRPSMKEVSMELERIRKFSMHPLEPSQDNDEEISSLAIESEQVEFYDQSSHDRIIESEIGDIPISNWVKLVIGDLSLSRIKLYH</sequence>
<name>A0AAD8JYJ0_TARER</name>
<feature type="binding site" evidence="15">
    <location>
        <position position="136"/>
    </location>
    <ligand>
        <name>ATP</name>
        <dbReference type="ChEBI" id="CHEBI:30616"/>
    </ligand>
</feature>
<protein>
    <recommendedName>
        <fullName evidence="17">Protein kinase domain-containing protein</fullName>
    </recommendedName>
</protein>
<evidence type="ECO:0000256" key="8">
    <source>
        <dbReference type="ARBA" id="ARBA00022777"/>
    </source>
</evidence>
<evidence type="ECO:0000313" key="18">
    <source>
        <dbReference type="EMBL" id="KAK1411816.1"/>
    </source>
</evidence>
<evidence type="ECO:0000256" key="1">
    <source>
        <dbReference type="ARBA" id="ARBA00004162"/>
    </source>
</evidence>
<evidence type="ECO:0000256" key="3">
    <source>
        <dbReference type="ARBA" id="ARBA00022527"/>
    </source>
</evidence>
<proteinExistence type="predicted"/>
<evidence type="ECO:0000256" key="6">
    <source>
        <dbReference type="ARBA" id="ARBA00022729"/>
    </source>
</evidence>
<dbReference type="Pfam" id="PF07714">
    <property type="entry name" value="PK_Tyr_Ser-Thr"/>
    <property type="match status" value="1"/>
</dbReference>
<dbReference type="Proteomes" id="UP001229421">
    <property type="component" value="Unassembled WGS sequence"/>
</dbReference>
<keyword evidence="19" id="KW-1185">Reference proteome</keyword>
<keyword evidence="11" id="KW-0472">Membrane</keyword>
<reference evidence="18" key="1">
    <citation type="journal article" date="2023" name="bioRxiv">
        <title>Improved chromosome-level genome assembly for marigold (Tagetes erecta).</title>
        <authorList>
            <person name="Jiang F."/>
            <person name="Yuan L."/>
            <person name="Wang S."/>
            <person name="Wang H."/>
            <person name="Xu D."/>
            <person name="Wang A."/>
            <person name="Fan W."/>
        </authorList>
    </citation>
    <scope>NUCLEOTIDE SEQUENCE</scope>
    <source>
        <strain evidence="18">WSJ</strain>
        <tissue evidence="18">Leaf</tissue>
    </source>
</reference>
<dbReference type="InterPro" id="IPR017441">
    <property type="entry name" value="Protein_kinase_ATP_BS"/>
</dbReference>
<dbReference type="EMBL" id="JAUHHV010000009">
    <property type="protein sequence ID" value="KAK1411816.1"/>
    <property type="molecule type" value="Genomic_DNA"/>
</dbReference>
<dbReference type="InterPro" id="IPR000719">
    <property type="entry name" value="Prot_kinase_dom"/>
</dbReference>
<comment type="subcellular location">
    <subcellularLocation>
        <location evidence="1">Cell membrane</location>
        <topology evidence="1">Single-pass membrane protein</topology>
    </subcellularLocation>
</comment>
<evidence type="ECO:0000256" key="11">
    <source>
        <dbReference type="ARBA" id="ARBA00023136"/>
    </source>
</evidence>
<evidence type="ECO:0000256" key="12">
    <source>
        <dbReference type="ARBA" id="ARBA00023157"/>
    </source>
</evidence>
<evidence type="ECO:0000256" key="16">
    <source>
        <dbReference type="SAM" id="MobiDB-lite"/>
    </source>
</evidence>
<dbReference type="FunFam" id="1.10.510.10:FF:000084">
    <property type="entry name" value="Wall-associated receptor kinase 2"/>
    <property type="match status" value="1"/>
</dbReference>
<evidence type="ECO:0000313" key="19">
    <source>
        <dbReference type="Proteomes" id="UP001229421"/>
    </source>
</evidence>
<evidence type="ECO:0000256" key="7">
    <source>
        <dbReference type="ARBA" id="ARBA00022741"/>
    </source>
</evidence>
<evidence type="ECO:0000256" key="10">
    <source>
        <dbReference type="ARBA" id="ARBA00022989"/>
    </source>
</evidence>
<keyword evidence="9 15" id="KW-0067">ATP-binding</keyword>
<evidence type="ECO:0000256" key="2">
    <source>
        <dbReference type="ARBA" id="ARBA00022475"/>
    </source>
</evidence>
<comment type="catalytic activity">
    <reaction evidence="14">
        <text>L-threonyl-[protein] + ATP = O-phospho-L-threonyl-[protein] + ADP + H(+)</text>
        <dbReference type="Rhea" id="RHEA:46608"/>
        <dbReference type="Rhea" id="RHEA-COMP:11060"/>
        <dbReference type="Rhea" id="RHEA-COMP:11605"/>
        <dbReference type="ChEBI" id="CHEBI:15378"/>
        <dbReference type="ChEBI" id="CHEBI:30013"/>
        <dbReference type="ChEBI" id="CHEBI:30616"/>
        <dbReference type="ChEBI" id="CHEBI:61977"/>
        <dbReference type="ChEBI" id="CHEBI:456216"/>
    </reaction>
</comment>
<dbReference type="Gene3D" id="3.30.200.20">
    <property type="entry name" value="Phosphorylase Kinase, domain 1"/>
    <property type="match status" value="2"/>
</dbReference>
<feature type="domain" description="Protein kinase" evidence="17">
    <location>
        <begin position="499"/>
        <end position="781"/>
    </location>
</feature>
<dbReference type="InterPro" id="IPR045274">
    <property type="entry name" value="WAK-like"/>
</dbReference>
<dbReference type="GO" id="GO:0005524">
    <property type="term" value="F:ATP binding"/>
    <property type="evidence" value="ECO:0007669"/>
    <property type="project" value="UniProtKB-UniRule"/>
</dbReference>
<keyword evidence="8" id="KW-0418">Kinase</keyword>
<gene>
    <name evidence="18" type="ORF">QVD17_32595</name>
</gene>